<evidence type="ECO:0000256" key="3">
    <source>
        <dbReference type="ARBA" id="ARBA00023002"/>
    </source>
</evidence>
<dbReference type="GO" id="GO:0005737">
    <property type="term" value="C:cytoplasm"/>
    <property type="evidence" value="ECO:0007669"/>
    <property type="project" value="UniProtKB-SubCell"/>
</dbReference>
<organism evidence="8 9">
    <name type="scientific">Geovibrio thiophilus</name>
    <dbReference type="NCBI Taxonomy" id="139438"/>
    <lineage>
        <taxon>Bacteria</taxon>
        <taxon>Pseudomonadati</taxon>
        <taxon>Deferribacterota</taxon>
        <taxon>Deferribacteres</taxon>
        <taxon>Deferribacterales</taxon>
        <taxon>Geovibrionaceae</taxon>
        <taxon>Geovibrio</taxon>
    </lineage>
</organism>
<dbReference type="InterPro" id="IPR014729">
    <property type="entry name" value="Rossmann-like_a/b/a_fold"/>
</dbReference>
<evidence type="ECO:0000313" key="9">
    <source>
        <dbReference type="Proteomes" id="UP000287502"/>
    </source>
</evidence>
<comment type="subcellular location">
    <subcellularLocation>
        <location evidence="6">Cytoplasm</location>
    </subcellularLocation>
</comment>
<comment type="catalytic activity">
    <reaction evidence="6">
        <text>[thioredoxin]-disulfide + sulfite + AMP + 2 H(+) = adenosine 5'-phosphosulfate + [thioredoxin]-dithiol</text>
        <dbReference type="Rhea" id="RHEA:21976"/>
        <dbReference type="Rhea" id="RHEA-COMP:10698"/>
        <dbReference type="Rhea" id="RHEA-COMP:10700"/>
        <dbReference type="ChEBI" id="CHEBI:15378"/>
        <dbReference type="ChEBI" id="CHEBI:17359"/>
        <dbReference type="ChEBI" id="CHEBI:29950"/>
        <dbReference type="ChEBI" id="CHEBI:50058"/>
        <dbReference type="ChEBI" id="CHEBI:58243"/>
        <dbReference type="ChEBI" id="CHEBI:456215"/>
        <dbReference type="EC" id="1.8.4.10"/>
    </reaction>
</comment>
<dbReference type="PIRSF" id="PIRSF000857">
    <property type="entry name" value="PAPS_reductase"/>
    <property type="match status" value="1"/>
</dbReference>
<proteinExistence type="inferred from homology"/>
<feature type="domain" description="Phosphoadenosine phosphosulphate reductase" evidence="7">
    <location>
        <begin position="31"/>
        <end position="204"/>
    </location>
</feature>
<evidence type="ECO:0000259" key="7">
    <source>
        <dbReference type="Pfam" id="PF01507"/>
    </source>
</evidence>
<dbReference type="GO" id="GO:0070814">
    <property type="term" value="P:hydrogen sulfide biosynthetic process"/>
    <property type="evidence" value="ECO:0007669"/>
    <property type="project" value="UniProtKB-UniRule"/>
</dbReference>
<comment type="pathway">
    <text evidence="6">Sulfur metabolism; hydrogen sulfide biosynthesis; sulfite from sulfate.</text>
</comment>
<feature type="binding site" evidence="6">
    <location>
        <position position="198"/>
    </location>
    <ligand>
        <name>[4Fe-4S] cluster</name>
        <dbReference type="ChEBI" id="CHEBI:49883"/>
    </ligand>
</feature>
<dbReference type="AlphaFoldDB" id="A0A3R5Y6G4"/>
<keyword evidence="2 6" id="KW-0479">Metal-binding</keyword>
<dbReference type="Gene3D" id="3.40.50.620">
    <property type="entry name" value="HUPs"/>
    <property type="match status" value="1"/>
</dbReference>
<reference evidence="8 9" key="1">
    <citation type="submission" date="2019-01" db="EMBL/GenBank/DDBJ databases">
        <title>Geovibrio thiophilus DSM 11263, complete genome.</title>
        <authorList>
            <person name="Spring S."/>
            <person name="Bunk B."/>
            <person name="Sproer C."/>
        </authorList>
    </citation>
    <scope>NUCLEOTIDE SEQUENCE [LARGE SCALE GENOMIC DNA]</scope>
    <source>
        <strain evidence="8 9">DSM 11263</strain>
    </source>
</reference>
<dbReference type="KEGG" id="gtl:EP073_05215"/>
<accession>A0A3R5Y6G4</accession>
<keyword evidence="6" id="KW-0963">Cytoplasm</keyword>
<dbReference type="RefSeq" id="WP_128466107.1">
    <property type="nucleotide sequence ID" value="NZ_CP035108.1"/>
</dbReference>
<gene>
    <name evidence="6" type="primary">cysH</name>
    <name evidence="8" type="ORF">EP073_05215</name>
</gene>
<evidence type="ECO:0000256" key="6">
    <source>
        <dbReference type="HAMAP-Rule" id="MF_00063"/>
    </source>
</evidence>
<dbReference type="EC" id="1.8.4.10" evidence="6"/>
<dbReference type="InterPro" id="IPR004511">
    <property type="entry name" value="PAPS/APS_Rdtase"/>
</dbReference>
<keyword evidence="5 6" id="KW-0411">Iron-sulfur</keyword>
<dbReference type="HAMAP" id="MF_00063">
    <property type="entry name" value="CysH"/>
    <property type="match status" value="1"/>
</dbReference>
<dbReference type="Pfam" id="PF01507">
    <property type="entry name" value="PAPS_reduct"/>
    <property type="match status" value="1"/>
</dbReference>
<dbReference type="SUPFAM" id="SSF52402">
    <property type="entry name" value="Adenine nucleotide alpha hydrolases-like"/>
    <property type="match status" value="1"/>
</dbReference>
<dbReference type="GO" id="GO:0004604">
    <property type="term" value="F:phosphoadenylyl-sulfate reductase (thioredoxin) activity"/>
    <property type="evidence" value="ECO:0007669"/>
    <property type="project" value="UniProtKB-UniRule"/>
</dbReference>
<evidence type="ECO:0000256" key="2">
    <source>
        <dbReference type="ARBA" id="ARBA00022723"/>
    </source>
</evidence>
<comment type="similarity">
    <text evidence="1 6">Belongs to the PAPS reductase family. CysH subfamily.</text>
</comment>
<keyword evidence="9" id="KW-1185">Reference proteome</keyword>
<dbReference type="NCBIfam" id="NF002537">
    <property type="entry name" value="PRK02090.1"/>
    <property type="match status" value="1"/>
</dbReference>
<protein>
    <recommendedName>
        <fullName evidence="6">Adenosine 5'-phosphosulfate reductase</fullName>
        <shortName evidence="6">APS reductase</shortName>
        <ecNumber evidence="6">1.8.4.10</ecNumber>
    </recommendedName>
    <alternativeName>
        <fullName evidence="6">5'-adenylylsulfate reductase</fullName>
    </alternativeName>
    <alternativeName>
        <fullName evidence="6">Thioredoxin-dependent 5'-adenylylsulfate reductase</fullName>
    </alternativeName>
</protein>
<comment type="function">
    <text evidence="6">Catalyzes the formation of sulfite from adenosine 5'-phosphosulfate (APS) using thioredoxin as an electron donor.</text>
</comment>
<dbReference type="GO" id="GO:0019379">
    <property type="term" value="P:sulfate assimilation, phosphoadenylyl sulfate reduction by phosphoadenylyl-sulfate reductase (thioredoxin)"/>
    <property type="evidence" value="ECO:0007669"/>
    <property type="project" value="UniProtKB-UniRule"/>
</dbReference>
<dbReference type="PANTHER" id="PTHR46482:SF9">
    <property type="entry name" value="5'-ADENYLYLSULFATE REDUCTASE 1, CHLOROPLASTIC"/>
    <property type="match status" value="1"/>
</dbReference>
<dbReference type="PANTHER" id="PTHR46482">
    <property type="entry name" value="5'-ADENYLYLSULFATE REDUCTASE 3, CHLOROPLASTIC"/>
    <property type="match status" value="1"/>
</dbReference>
<evidence type="ECO:0000313" key="8">
    <source>
        <dbReference type="EMBL" id="QAR32821.1"/>
    </source>
</evidence>
<dbReference type="GO" id="GO:0051539">
    <property type="term" value="F:4 iron, 4 sulfur cluster binding"/>
    <property type="evidence" value="ECO:0007669"/>
    <property type="project" value="UniProtKB-UniRule"/>
</dbReference>
<dbReference type="GO" id="GO:0043866">
    <property type="term" value="F:adenylyl-sulfate reductase (thioredoxin) activity"/>
    <property type="evidence" value="ECO:0007669"/>
    <property type="project" value="UniProtKB-EC"/>
</dbReference>
<comment type="cofactor">
    <cofactor evidence="6">
        <name>[4Fe-4S] cluster</name>
        <dbReference type="ChEBI" id="CHEBI:49883"/>
    </cofactor>
    <text evidence="6">Binds 1 [4Fe-4S] cluster per subunit.</text>
</comment>
<dbReference type="Proteomes" id="UP000287502">
    <property type="component" value="Chromosome"/>
</dbReference>
<dbReference type="GO" id="GO:0046872">
    <property type="term" value="F:metal ion binding"/>
    <property type="evidence" value="ECO:0007669"/>
    <property type="project" value="UniProtKB-KW"/>
</dbReference>
<dbReference type="InterPro" id="IPR002500">
    <property type="entry name" value="PAPS_reduct_dom"/>
</dbReference>
<evidence type="ECO:0000256" key="4">
    <source>
        <dbReference type="ARBA" id="ARBA00023004"/>
    </source>
</evidence>
<feature type="binding site" evidence="6">
    <location>
        <position position="116"/>
    </location>
    <ligand>
        <name>[4Fe-4S] cluster</name>
        <dbReference type="ChEBI" id="CHEBI:49883"/>
    </ligand>
</feature>
<keyword evidence="3 6" id="KW-0560">Oxidoreductase</keyword>
<dbReference type="OrthoDB" id="9794018at2"/>
<feature type="binding site" evidence="6">
    <location>
        <position position="115"/>
    </location>
    <ligand>
        <name>[4Fe-4S] cluster</name>
        <dbReference type="ChEBI" id="CHEBI:49883"/>
    </ligand>
</feature>
<evidence type="ECO:0000256" key="5">
    <source>
        <dbReference type="ARBA" id="ARBA00023014"/>
    </source>
</evidence>
<evidence type="ECO:0000256" key="1">
    <source>
        <dbReference type="ARBA" id="ARBA00009732"/>
    </source>
</evidence>
<feature type="active site" description="Nucleophile; cysteine thiosulfonate intermediate" evidence="6">
    <location>
        <position position="226"/>
    </location>
</feature>
<feature type="binding site" evidence="6">
    <location>
        <position position="201"/>
    </location>
    <ligand>
        <name>[4Fe-4S] cluster</name>
        <dbReference type="ChEBI" id="CHEBI:49883"/>
    </ligand>
</feature>
<sequence length="232" mass="26918">MSYKTLLSRWREEETLGALKFFSGVFEGRHTLAFSHQVEDVVLLDLMKRAGCTPRVFTISTGKLFPESEAMNSDVEEFFGIRLDVIRPQAAEVRRMTEEHGEDLFYRSAELRRLCCRVRKVVPLNAYLKDFSLWFTGLRREQSPTRTDIDVLEYDELSGIYKASPLLAWKTEQVMEYAAKHRLPHNPLYAKGFLSIGCEPCTRPASDPADIRSGRWWWESPEHKECGLHLKK</sequence>
<keyword evidence="4 6" id="KW-0408">Iron</keyword>
<name>A0A3R5Y6G4_9BACT</name>
<dbReference type="EMBL" id="CP035108">
    <property type="protein sequence ID" value="QAR32821.1"/>
    <property type="molecule type" value="Genomic_DNA"/>
</dbReference>